<evidence type="ECO:0000313" key="2">
    <source>
        <dbReference type="Proteomes" id="UP000282876"/>
    </source>
</evidence>
<feature type="non-terminal residue" evidence="1">
    <location>
        <position position="1"/>
    </location>
</feature>
<dbReference type="VEuPathDB" id="MicrosporidiaDB:TUBRATIS_26640"/>
<dbReference type="GO" id="GO:0000127">
    <property type="term" value="C:transcription factor TFIIIC complex"/>
    <property type="evidence" value="ECO:0007669"/>
    <property type="project" value="TreeGrafter"/>
</dbReference>
<dbReference type="PANTHER" id="PTHR23082:SF0">
    <property type="entry name" value="GENERAL TRANSCRIPTION FACTOR 3C POLYPEPTIDE 3"/>
    <property type="match status" value="1"/>
</dbReference>
<protein>
    <submittedName>
        <fullName evidence="1">Uncharacterized protein</fullName>
    </submittedName>
</protein>
<dbReference type="AlphaFoldDB" id="A0A437AIE2"/>
<dbReference type="InterPro" id="IPR039340">
    <property type="entry name" value="Tfc4/TFIIIC-102/Sfc4"/>
</dbReference>
<dbReference type="Proteomes" id="UP000282876">
    <property type="component" value="Unassembled WGS sequence"/>
</dbReference>
<reference evidence="1 2" key="1">
    <citation type="submission" date="2018-10" db="EMBL/GenBank/DDBJ databases">
        <title>Draft genome sequence of the microsporidian Tubulinosema ratisbonensis.</title>
        <authorList>
            <person name="Polonais V."/>
            <person name="Peyretaillade E."/>
            <person name="Niehus S."/>
            <person name="Wawrzyniak I."/>
            <person name="Franchet A."/>
            <person name="Gaspin C."/>
            <person name="Reichstadt M."/>
            <person name="Belser C."/>
            <person name="Labadie K."/>
            <person name="Delbac F."/>
            <person name="Ferrandon D."/>
        </authorList>
    </citation>
    <scope>NUCLEOTIDE SEQUENCE [LARGE SCALE GENOMIC DNA]</scope>
    <source>
        <strain evidence="1 2">Franzen</strain>
    </source>
</reference>
<dbReference type="SUPFAM" id="SSF48452">
    <property type="entry name" value="TPR-like"/>
    <property type="match status" value="1"/>
</dbReference>
<dbReference type="PANTHER" id="PTHR23082">
    <property type="entry name" value="TRANSCRIPTION INITIATION FACTOR IIIC TFIIIC , POLYPEPTIDE 3-RELATED"/>
    <property type="match status" value="1"/>
</dbReference>
<accession>A0A437AIE2</accession>
<dbReference type="EMBL" id="RCSS01000726">
    <property type="protein sequence ID" value="RVD90902.1"/>
    <property type="molecule type" value="Genomic_DNA"/>
</dbReference>
<proteinExistence type="predicted"/>
<dbReference type="InterPro" id="IPR011990">
    <property type="entry name" value="TPR-like_helical_dom_sf"/>
</dbReference>
<comment type="caution">
    <text evidence="1">The sequence shown here is derived from an EMBL/GenBank/DDBJ whole genome shotgun (WGS) entry which is preliminary data.</text>
</comment>
<sequence>FFFLKEKEILLKRSYNLFVSSDKEECLELLKQAVQLDPYCHKPYYLLSLLYEETEQELPFLLMSCYLKKNDINLWVKAYSLPQDPLQKVRILNQIYKITDSKTKREILYELLKLYSLLNDTNKIYKTQIKLLK</sequence>
<organism evidence="1 2">
    <name type="scientific">Tubulinosema ratisbonensis</name>
    <dbReference type="NCBI Taxonomy" id="291195"/>
    <lineage>
        <taxon>Eukaryota</taxon>
        <taxon>Fungi</taxon>
        <taxon>Fungi incertae sedis</taxon>
        <taxon>Microsporidia</taxon>
        <taxon>Tubulinosematoidea</taxon>
        <taxon>Tubulinosematidae</taxon>
        <taxon>Tubulinosema</taxon>
    </lineage>
</organism>
<evidence type="ECO:0000313" key="1">
    <source>
        <dbReference type="EMBL" id="RVD90902.1"/>
    </source>
</evidence>
<keyword evidence="2" id="KW-1185">Reference proteome</keyword>
<gene>
    <name evidence="1" type="ORF">TUBRATIS_26640</name>
</gene>
<name>A0A437AIE2_9MICR</name>
<dbReference type="GO" id="GO:0006383">
    <property type="term" value="P:transcription by RNA polymerase III"/>
    <property type="evidence" value="ECO:0007669"/>
    <property type="project" value="InterPro"/>
</dbReference>